<dbReference type="PROSITE" id="PS52051">
    <property type="entry name" value="CXC_MSL2"/>
    <property type="match status" value="2"/>
</dbReference>
<dbReference type="GO" id="GO:0008270">
    <property type="term" value="F:zinc ion binding"/>
    <property type="evidence" value="ECO:0007669"/>
    <property type="project" value="UniProtKB-KW"/>
</dbReference>
<dbReference type="InterPro" id="IPR032043">
    <property type="entry name" value="Msl2_Znf-RING"/>
</dbReference>
<evidence type="ECO:0000256" key="2">
    <source>
        <dbReference type="ARBA" id="ARBA00022833"/>
    </source>
</evidence>
<sequence length="606" mass="67449">MSRVALASESEKTRSQTKMNSSNLYATTTQIILKSDPRDPESWKDLYRLIPYLRNSLCCVVCTVLLVDPLTPKNAQCAHHLCSSCRGGRKRIKPRCENCKDGCEYKENKSLRILLQLYKKMCLHLINAKIFKCMEKQAREPGTGFESGASNLIQLIQEGAILKNTYESEGGIPKSKYSILPCIYTNSTQNNSTKLDLHSVVKPEIKPESGNINISYKSIPTPLAVLEAVPVPFSESTSAANNVVKAKEATGKAPIKKQYVILKKGCRCGNATSTPGPLTCCGQRCPCYAGSKSCIDCKCKGCRNPRKPDGNKVMPFNPELKLARCPRPLLPTPDIPLPPPQIFQQTPSASLLSGAKESTIPVMSFDPNLISTEPFNSLFKGYKCDEENTQLETHLLPTENFNSQLEEFKRQDEDLESITACNNATFKKPCVKLKKGCRCGNFTPTPGKLTCCGQKCPCYVESKSCKDCQCKGCRNTYKTDGNKVMSFIPTFTVWRPWPLPTQEIPLPPPEKSQQTPAASLITDAKESTIEVMDFVGNIIPTEPFNSQFVDFNCDEENIKLDSHSLPNENLTSELKDFEFQEEDVGTPVFKNVSNLVFDIDFWNDNT</sequence>
<keyword evidence="9" id="KW-1185">Reference proteome</keyword>
<keyword evidence="1 3" id="KW-0863">Zinc-finger</keyword>
<evidence type="ECO:0000259" key="7">
    <source>
        <dbReference type="PROSITE" id="PS52051"/>
    </source>
</evidence>
<dbReference type="GO" id="GO:0072487">
    <property type="term" value="C:MSL complex"/>
    <property type="evidence" value="ECO:0007669"/>
    <property type="project" value="UniProtKB-UniRule"/>
</dbReference>
<evidence type="ECO:0000256" key="5">
    <source>
        <dbReference type="SAM" id="MobiDB-lite"/>
    </source>
</evidence>
<dbReference type="InterPro" id="IPR013083">
    <property type="entry name" value="Znf_RING/FYVE/PHD"/>
</dbReference>
<evidence type="ECO:0000256" key="4">
    <source>
        <dbReference type="PROSITE-ProRule" id="PRU01396"/>
    </source>
</evidence>
<dbReference type="InterPro" id="IPR001841">
    <property type="entry name" value="Znf_RING"/>
</dbReference>
<dbReference type="Gene3D" id="3.30.40.10">
    <property type="entry name" value="Zinc/RING finger domain, C3HC4 (zinc finger)"/>
    <property type="match status" value="1"/>
</dbReference>
<feature type="domain" description="RING-type" evidence="6">
    <location>
        <begin position="59"/>
        <end position="100"/>
    </location>
</feature>
<evidence type="ECO:0000313" key="9">
    <source>
        <dbReference type="Proteomes" id="UP001152799"/>
    </source>
</evidence>
<gene>
    <name evidence="8" type="ORF">CEUTPL_LOCUS685</name>
</gene>
<feature type="domain" description="CXC MSL2-type" evidence="7">
    <location>
        <begin position="261"/>
        <end position="312"/>
    </location>
</feature>
<dbReference type="InterPro" id="IPR037922">
    <property type="entry name" value="MSL2"/>
</dbReference>
<dbReference type="CDD" id="cd13122">
    <property type="entry name" value="MSL2_CXC"/>
    <property type="match status" value="2"/>
</dbReference>
<feature type="domain" description="CXC MSL2-type" evidence="7">
    <location>
        <begin position="432"/>
        <end position="483"/>
    </location>
</feature>
<evidence type="ECO:0008006" key="10">
    <source>
        <dbReference type="Google" id="ProtNLM"/>
    </source>
</evidence>
<dbReference type="InterPro" id="IPR032049">
    <property type="entry name" value="Msl2-CXC"/>
</dbReference>
<organism evidence="8 9">
    <name type="scientific">Ceutorhynchus assimilis</name>
    <name type="common">cabbage seed weevil</name>
    <dbReference type="NCBI Taxonomy" id="467358"/>
    <lineage>
        <taxon>Eukaryota</taxon>
        <taxon>Metazoa</taxon>
        <taxon>Ecdysozoa</taxon>
        <taxon>Arthropoda</taxon>
        <taxon>Hexapoda</taxon>
        <taxon>Insecta</taxon>
        <taxon>Pterygota</taxon>
        <taxon>Neoptera</taxon>
        <taxon>Endopterygota</taxon>
        <taxon>Coleoptera</taxon>
        <taxon>Polyphaga</taxon>
        <taxon>Cucujiformia</taxon>
        <taxon>Curculionidae</taxon>
        <taxon>Ceutorhynchinae</taxon>
        <taxon>Ceutorhynchus</taxon>
    </lineage>
</organism>
<evidence type="ECO:0000256" key="1">
    <source>
        <dbReference type="ARBA" id="ARBA00022771"/>
    </source>
</evidence>
<accession>A0A9N9MB55</accession>
<comment type="similarity">
    <text evidence="4">Belongs to the MSL2 family.</text>
</comment>
<reference evidence="8" key="1">
    <citation type="submission" date="2022-01" db="EMBL/GenBank/DDBJ databases">
        <authorList>
            <person name="King R."/>
        </authorList>
    </citation>
    <scope>NUCLEOTIDE SEQUENCE</scope>
</reference>
<dbReference type="EMBL" id="OU892277">
    <property type="protein sequence ID" value="CAG9759949.1"/>
    <property type="molecule type" value="Genomic_DNA"/>
</dbReference>
<dbReference type="PANTHER" id="PTHR16048:SF3">
    <property type="entry name" value="E3 UBIQUITIN-PROTEIN LIGASE MSL2"/>
    <property type="match status" value="1"/>
</dbReference>
<keyword evidence="1 3" id="KW-0479">Metal-binding</keyword>
<evidence type="ECO:0000313" key="8">
    <source>
        <dbReference type="EMBL" id="CAG9759949.1"/>
    </source>
</evidence>
<evidence type="ECO:0000256" key="3">
    <source>
        <dbReference type="PROSITE-ProRule" id="PRU00175"/>
    </source>
</evidence>
<dbReference type="SMART" id="SM01114">
    <property type="entry name" value="CXC"/>
    <property type="match status" value="2"/>
</dbReference>
<proteinExistence type="inferred from homology"/>
<name>A0A9N9MB55_9CUCU</name>
<evidence type="ECO:0000259" key="6">
    <source>
        <dbReference type="PROSITE" id="PS50089"/>
    </source>
</evidence>
<keyword evidence="4" id="KW-0539">Nucleus</keyword>
<dbReference type="Proteomes" id="UP001152799">
    <property type="component" value="Chromosome 1"/>
</dbReference>
<dbReference type="Pfam" id="PF16685">
    <property type="entry name" value="zf-RING_10"/>
    <property type="match status" value="1"/>
</dbReference>
<keyword evidence="4" id="KW-0158">Chromosome</keyword>
<dbReference type="PROSITE" id="PS50089">
    <property type="entry name" value="ZF_RING_2"/>
    <property type="match status" value="1"/>
</dbReference>
<feature type="region of interest" description="Disordered" evidence="5">
    <location>
        <begin position="1"/>
        <end position="20"/>
    </location>
</feature>
<dbReference type="AlphaFoldDB" id="A0A9N9MB55"/>
<dbReference type="GO" id="GO:0016567">
    <property type="term" value="P:protein ubiquitination"/>
    <property type="evidence" value="ECO:0007669"/>
    <property type="project" value="TreeGrafter"/>
</dbReference>
<dbReference type="PANTHER" id="PTHR16048">
    <property type="entry name" value="MSL2-RELATED"/>
    <property type="match status" value="1"/>
</dbReference>
<dbReference type="OrthoDB" id="10012174at2759"/>
<keyword evidence="2" id="KW-0862">Zinc</keyword>
<dbReference type="InterPro" id="IPR033467">
    <property type="entry name" value="Tesmin/TSO1-like_CXC"/>
</dbReference>
<dbReference type="Pfam" id="PF16682">
    <property type="entry name" value="MSL2-CXC"/>
    <property type="match status" value="2"/>
</dbReference>
<dbReference type="GO" id="GO:0061630">
    <property type="term" value="F:ubiquitin protein ligase activity"/>
    <property type="evidence" value="ECO:0007669"/>
    <property type="project" value="InterPro"/>
</dbReference>
<protein>
    <recommendedName>
        <fullName evidence="10">RING-type domain-containing protein</fullName>
    </recommendedName>
</protein>